<sequence length="1466" mass="153757">MRLPRPLALVAKAARPAVVILREVAGPATGRRMWTSGDRPHGRTHIEVRGVHRPGAEEAVTDLLRTLSTVDGVRGAELNAVLGRVVVSHDSEVVSGTELARVVAEVERAWELDRCEQAAASAVHPANAAPRLRELAAITTQLVGLGYTVVGKVLPVRAVSPVASALMSLVDSSPRMRAAAEAGLGRPVTDAVLAIGGAVGQALAQRPIGLLADLGYRLCLNREVNARRQAWQRWERTTADRLSAHRAEPVECPPRARPLPPGPIERVANPASVLALAGYGSVLAVTRNSRRALAMLFAGTPRAARLGRDAFAARLDVDLSKAGTQVFEPDALRRLDRVDMVVLDAAILVSGRQVVDDHVVLIDEAADPAEIVRRAHDLIDPWRPRDRRERGDWAVVPVNQWRTALSAYSRRATHDAIAVLRNGAPVGVVHVVAETAPFAEAVVESARHAGTPVLAGAGHRLAAQLRVERVRPAGERLPDTVRNLQADGHVVAVVSTRRRDGLACADVGIGVLDDDADTLPWGAHVVCPDLARAGVVLESVRVARRVSRQCAAMTIAGSCVGALLGALGPDRSAPIRAVFPVQLAAMFALGVGTWAGTTPGRLPTPTPTDRTPWHAMSRRSVLARLASTRDGLDEAEHDRRHHAQHTENRQAEVGLARASVEELANPLTPALAAGAGVSASLGSLMDAVMIAGVLGLNALIGGAQRLGAARELGRLVDTNALRVRVRRAGTGRVERVEDLVPGDVVELHAGDAVPADCRVLEATGLEVDESRLTGESQLVRKTVHATAAPAIADRASMLYQNTVVAAGRALGVVVATGGRTEIGRTTRAIGESAGETGVAARLRALTRITLPVTLGASAVLMVSDLLRGRAINQALGRAVGLAVAAVPEGLPFVATMAELASARRLARRGVLARNPSTIEALGRLDVLCFDKTGTLTEGRIALRLVSDGHDERTLSDLTSPLRETLAVAVRASPWHERDHPLPHPTDRAVLDGAATLGVVPDGLEWVDELRFEPSRGYHAVLVRAPHRMVVSVKGAPEVVLARCHRWRRPGGPAVFDPGSRLEVNAALDRLARKGYRVLAVAERVASGLAKLDDSHIDGLDFCGLLAFADPVRPTAADAVSTLRRAGVGIVMITGDHPSTAEAIAAELGVLSGAPMSGAELDALDDDELAERLPGTTVFARVSPAQKARIVRNLRRVGRVVAMTGDGANDVPAIRLAHVGIALGSAATPAARQAADLVVTDDRIETITGAIVEGRAMWASVRDALSILLGGNLGETAFTLSAGLLSARDALNARQLLLINLLTDVLPAMAVAVRPPPQVTPEALLAEGPETSLGATLNRDIARRAATTSAAAFAGWLLARPVSTPAQASTTGLVALVGAQLGQTIAVRGRTPLVVAAAGGSLAVLAGIVQTLGLSRFFGCRPLLAHQWGIALAAAAVATAVEILGRARNSSAVHQAIIQSPPRSTPA</sequence>
<proteinExistence type="predicted"/>
<organism evidence="1 2">
    <name type="scientific">Amycolatopsis coloradensis</name>
    <dbReference type="NCBI Taxonomy" id="76021"/>
    <lineage>
        <taxon>Bacteria</taxon>
        <taxon>Bacillati</taxon>
        <taxon>Actinomycetota</taxon>
        <taxon>Actinomycetes</taxon>
        <taxon>Pseudonocardiales</taxon>
        <taxon>Pseudonocardiaceae</taxon>
        <taxon>Amycolatopsis</taxon>
    </lineage>
</organism>
<keyword evidence="2" id="KW-1185">Reference proteome</keyword>
<name>A0ACD5BGV5_9PSEU</name>
<evidence type="ECO:0000313" key="1">
    <source>
        <dbReference type="EMBL" id="WYW18580.1"/>
    </source>
</evidence>
<reference evidence="1" key="1">
    <citation type="submission" date="2023-10" db="EMBL/GenBank/DDBJ databases">
        <title>Whole genome sequencing of actinobacterial strain Amycolatopsis sp. (BCA-696) identifies the underlying plant growth-promoting genes.</title>
        <authorList>
            <person name="Gandham P."/>
            <person name="Vadla N."/>
            <person name="Saji A."/>
            <person name="Srinivas V."/>
            <person name="Ruperao P."/>
            <person name="Selvanayagam S."/>
            <person name="Saxena R.K."/>
            <person name="Rathore A."/>
            <person name="Gopalakrishnan S."/>
            <person name="Thakur V."/>
        </authorList>
    </citation>
    <scope>NUCLEOTIDE SEQUENCE</scope>
    <source>
        <strain evidence="1">BCA-696</strain>
    </source>
</reference>
<gene>
    <name evidence="1" type="ORF">LCL61_23835</name>
</gene>
<dbReference type="Proteomes" id="UP001456344">
    <property type="component" value="Chromosome"/>
</dbReference>
<protein>
    <submittedName>
        <fullName evidence="1">Cation-translocating P-type ATPase</fullName>
    </submittedName>
</protein>
<dbReference type="EMBL" id="CP150484">
    <property type="protein sequence ID" value="WYW18580.1"/>
    <property type="molecule type" value="Genomic_DNA"/>
</dbReference>
<accession>A0ACD5BGV5</accession>
<evidence type="ECO:0000313" key="2">
    <source>
        <dbReference type="Proteomes" id="UP001456344"/>
    </source>
</evidence>